<dbReference type="RefSeq" id="WP_188383294.1">
    <property type="nucleotide sequence ID" value="NZ_BMEY01000003.1"/>
</dbReference>
<keyword evidence="1" id="KW-0472">Membrane</keyword>
<reference evidence="2" key="2">
    <citation type="submission" date="2020-09" db="EMBL/GenBank/DDBJ databases">
        <authorList>
            <person name="Sun Q."/>
            <person name="Zhou Y."/>
        </authorList>
    </citation>
    <scope>NUCLEOTIDE SEQUENCE</scope>
    <source>
        <strain evidence="2">CGMCC 1.12408</strain>
    </source>
</reference>
<organism evidence="2 3">
    <name type="scientific">Ornithinibacillus halotolerans</name>
    <dbReference type="NCBI Taxonomy" id="1274357"/>
    <lineage>
        <taxon>Bacteria</taxon>
        <taxon>Bacillati</taxon>
        <taxon>Bacillota</taxon>
        <taxon>Bacilli</taxon>
        <taxon>Bacillales</taxon>
        <taxon>Bacillaceae</taxon>
        <taxon>Ornithinibacillus</taxon>
    </lineage>
</organism>
<feature type="transmembrane region" description="Helical" evidence="1">
    <location>
        <begin position="6"/>
        <end position="22"/>
    </location>
</feature>
<accession>A0A916RR46</accession>
<evidence type="ECO:0000256" key="1">
    <source>
        <dbReference type="SAM" id="Phobius"/>
    </source>
</evidence>
<reference evidence="2" key="1">
    <citation type="journal article" date="2014" name="Int. J. Syst. Evol. Microbiol.">
        <title>Complete genome sequence of Corynebacterium casei LMG S-19264T (=DSM 44701T), isolated from a smear-ripened cheese.</title>
        <authorList>
            <consortium name="US DOE Joint Genome Institute (JGI-PGF)"/>
            <person name="Walter F."/>
            <person name="Albersmeier A."/>
            <person name="Kalinowski J."/>
            <person name="Ruckert C."/>
        </authorList>
    </citation>
    <scope>NUCLEOTIDE SEQUENCE</scope>
    <source>
        <strain evidence="2">CGMCC 1.12408</strain>
    </source>
</reference>
<keyword evidence="1" id="KW-0812">Transmembrane</keyword>
<keyword evidence="3" id="KW-1185">Reference proteome</keyword>
<dbReference type="Proteomes" id="UP000613512">
    <property type="component" value="Unassembled WGS sequence"/>
</dbReference>
<comment type="caution">
    <text evidence="2">The sequence shown here is derived from an EMBL/GenBank/DDBJ whole genome shotgun (WGS) entry which is preliminary data.</text>
</comment>
<sequence>MKKSRIIIIALLFLSLIILYFYPKNYDETFEGVYYQLGNSDLLEPVIIELKGITQNHITGRKSFEGEIDIQVDEEMIFPDEWDDWQISLPNGGPGNLFSETKYGKENFMNWYSAGWVYTNKKMDQFSIMLYEKKSDESSGSWSGEDGFLITFPAMTREEALKISDELITSFTLDGDIFRVKE</sequence>
<proteinExistence type="predicted"/>
<keyword evidence="1" id="KW-1133">Transmembrane helix</keyword>
<evidence type="ECO:0000313" key="2">
    <source>
        <dbReference type="EMBL" id="GGA65659.1"/>
    </source>
</evidence>
<evidence type="ECO:0000313" key="3">
    <source>
        <dbReference type="Proteomes" id="UP000613512"/>
    </source>
</evidence>
<name>A0A916RR46_9BACI</name>
<gene>
    <name evidence="2" type="ORF">GCM10008025_06820</name>
</gene>
<protein>
    <submittedName>
        <fullName evidence="2">Uncharacterized protein</fullName>
    </submittedName>
</protein>
<dbReference type="EMBL" id="BMEY01000003">
    <property type="protein sequence ID" value="GGA65659.1"/>
    <property type="molecule type" value="Genomic_DNA"/>
</dbReference>
<dbReference type="AlphaFoldDB" id="A0A916RR46"/>